<dbReference type="Proteomes" id="UP000325286">
    <property type="component" value="Chromosome"/>
</dbReference>
<organism evidence="3 4">
    <name type="scientific">Roseimaritima ulvae</name>
    <dbReference type="NCBI Taxonomy" id="980254"/>
    <lineage>
        <taxon>Bacteria</taxon>
        <taxon>Pseudomonadati</taxon>
        <taxon>Planctomycetota</taxon>
        <taxon>Planctomycetia</taxon>
        <taxon>Pirellulales</taxon>
        <taxon>Pirellulaceae</taxon>
        <taxon>Roseimaritima</taxon>
    </lineage>
</organism>
<feature type="region of interest" description="Disordered" evidence="1">
    <location>
        <begin position="31"/>
        <end position="52"/>
    </location>
</feature>
<proteinExistence type="predicted"/>
<accession>A0A5B9QMA6</accession>
<evidence type="ECO:0000313" key="4">
    <source>
        <dbReference type="Proteomes" id="UP000325286"/>
    </source>
</evidence>
<keyword evidence="2" id="KW-0472">Membrane</keyword>
<dbReference type="KEGG" id="rul:UC8_07180"/>
<evidence type="ECO:0008006" key="5">
    <source>
        <dbReference type="Google" id="ProtNLM"/>
    </source>
</evidence>
<sequence length="164" mass="18463">MLDFSDQTPQWMMLAGIVMLGWTLVRRQMKARKRSRQEDRQHRAALKQMGKQQATSLPLADAPVETLRWQAAMFDLQRELKAELETKICVVQSLLKQVDQRIARLEDLQGGLVRVELPPLPLTAAQLRRAMQLHGEGHPIADIAAELKLPIGDVELALAANRSA</sequence>
<name>A0A5B9QMA6_9BACT</name>
<dbReference type="AlphaFoldDB" id="A0A5B9QMA6"/>
<dbReference type="OrthoDB" id="277223at2"/>
<dbReference type="RefSeq" id="WP_068142831.1">
    <property type="nucleotide sequence ID" value="NZ_CP042914.1"/>
</dbReference>
<reference evidence="3 4" key="1">
    <citation type="submission" date="2019-08" db="EMBL/GenBank/DDBJ databases">
        <title>Deep-cultivation of Planctomycetes and their phenomic and genomic characterization uncovers novel biology.</title>
        <authorList>
            <person name="Wiegand S."/>
            <person name="Jogler M."/>
            <person name="Boedeker C."/>
            <person name="Pinto D."/>
            <person name="Vollmers J."/>
            <person name="Rivas-Marin E."/>
            <person name="Kohn T."/>
            <person name="Peeters S.H."/>
            <person name="Heuer A."/>
            <person name="Rast P."/>
            <person name="Oberbeckmann S."/>
            <person name="Bunk B."/>
            <person name="Jeske O."/>
            <person name="Meyerdierks A."/>
            <person name="Storesund J.E."/>
            <person name="Kallscheuer N."/>
            <person name="Luecker S."/>
            <person name="Lage O.M."/>
            <person name="Pohl T."/>
            <person name="Merkel B.J."/>
            <person name="Hornburger P."/>
            <person name="Mueller R.-W."/>
            <person name="Bruemmer F."/>
            <person name="Labrenz M."/>
            <person name="Spormann A.M."/>
            <person name="Op den Camp H."/>
            <person name="Overmann J."/>
            <person name="Amann R."/>
            <person name="Jetten M.S.M."/>
            <person name="Mascher T."/>
            <person name="Medema M.H."/>
            <person name="Devos D.P."/>
            <person name="Kaster A.-K."/>
            <person name="Ovreas L."/>
            <person name="Rohde M."/>
            <person name="Galperin M.Y."/>
            <person name="Jogler C."/>
        </authorList>
    </citation>
    <scope>NUCLEOTIDE SEQUENCE [LARGE SCALE GENOMIC DNA]</scope>
    <source>
        <strain evidence="3 4">UC8</strain>
    </source>
</reference>
<gene>
    <name evidence="3" type="ORF">UC8_07180</name>
</gene>
<evidence type="ECO:0000313" key="3">
    <source>
        <dbReference type="EMBL" id="QEG38760.1"/>
    </source>
</evidence>
<evidence type="ECO:0000256" key="1">
    <source>
        <dbReference type="SAM" id="MobiDB-lite"/>
    </source>
</evidence>
<keyword evidence="2" id="KW-1133">Transmembrane helix</keyword>
<dbReference type="EMBL" id="CP042914">
    <property type="protein sequence ID" value="QEG38760.1"/>
    <property type="molecule type" value="Genomic_DNA"/>
</dbReference>
<feature type="transmembrane region" description="Helical" evidence="2">
    <location>
        <begin position="12"/>
        <end position="29"/>
    </location>
</feature>
<evidence type="ECO:0000256" key="2">
    <source>
        <dbReference type="SAM" id="Phobius"/>
    </source>
</evidence>
<protein>
    <recommendedName>
        <fullName evidence="5">DUF2802 domain-containing protein</fullName>
    </recommendedName>
</protein>
<keyword evidence="4" id="KW-1185">Reference proteome</keyword>
<keyword evidence="2" id="KW-0812">Transmembrane</keyword>